<feature type="domain" description="Glycosyl transferase family 1" evidence="4">
    <location>
        <begin position="186"/>
        <end position="340"/>
    </location>
</feature>
<evidence type="ECO:0000256" key="1">
    <source>
        <dbReference type="ARBA" id="ARBA00009481"/>
    </source>
</evidence>
<accession>A0A837G9Q4</accession>
<reference evidence="5" key="1">
    <citation type="journal article" date="2015" name="BMC Genomics">
        <title>Genome mining reveals unlocked bioactive potential of marine Gram-negative bacteria.</title>
        <authorList>
            <person name="Machado H."/>
            <person name="Sonnenschein E.C."/>
            <person name="Melchiorsen J."/>
            <person name="Gram L."/>
        </authorList>
    </citation>
    <scope>NUCLEOTIDE SEQUENCE</scope>
    <source>
        <strain evidence="5">S2052</strain>
    </source>
</reference>
<dbReference type="GO" id="GO:1901135">
    <property type="term" value="P:carbohydrate derivative metabolic process"/>
    <property type="evidence" value="ECO:0007669"/>
    <property type="project" value="UniProtKB-ARBA"/>
</dbReference>
<dbReference type="CDD" id="cd03801">
    <property type="entry name" value="GT4_PimA-like"/>
    <property type="match status" value="1"/>
</dbReference>
<sequence length="369" mass="40961">MQRGEQILKKTINLTIATDIKGQGGIATVLGVYQQSGFLADNAVRLIATHSTNNRLGRVGALLLYISALVKVLFYFAFYRVGLAHIHVASRGSYLRKSVLVRLIKALGGNVILHLHGAEFRDFYANECDENRKKHIRDTFEMSDVVIVLSSQWIDWARATFHRSEHFQLVYNAVPSLELEASSTSSSTISFLGRVGERKGVHDLLKAMVRVKRHCPDAKLMIGGDGDVEKYRAMARDLGLESHVEFLGWISGQRKLDVLRQTQIYCLPSYNEGFPMGVLEAMSAGIAVVSTFAGGIPDAISHGKEGTLVEAGDSEALADALIELLINQDMNQNYTQNAKQKFDEHFSVQAIIPQVQRIYDAVLLQRSRA</sequence>
<dbReference type="GO" id="GO:0016757">
    <property type="term" value="F:glycosyltransferase activity"/>
    <property type="evidence" value="ECO:0007669"/>
    <property type="project" value="UniProtKB-KW"/>
</dbReference>
<protein>
    <submittedName>
        <fullName evidence="5">Polysaccharide biosynthesis protein</fullName>
    </submittedName>
</protein>
<organism evidence="5">
    <name type="scientific">Vibrio coralliilyticus</name>
    <dbReference type="NCBI Taxonomy" id="190893"/>
    <lineage>
        <taxon>Bacteria</taxon>
        <taxon>Pseudomonadati</taxon>
        <taxon>Pseudomonadota</taxon>
        <taxon>Gammaproteobacteria</taxon>
        <taxon>Vibrionales</taxon>
        <taxon>Vibrionaceae</taxon>
        <taxon>Vibrio</taxon>
    </lineage>
</organism>
<gene>
    <name evidence="5" type="ORF">TW71_09160</name>
</gene>
<evidence type="ECO:0000313" key="5">
    <source>
        <dbReference type="EMBL" id="KJY73872.1"/>
    </source>
</evidence>
<comment type="similarity">
    <text evidence="1">Belongs to the glycosyltransferase group 1 family. Glycosyltransferase 4 subfamily.</text>
</comment>
<dbReference type="RefSeq" id="WP_045985664.1">
    <property type="nucleotide sequence ID" value="NZ_CP063052.1"/>
</dbReference>
<evidence type="ECO:0000256" key="3">
    <source>
        <dbReference type="ARBA" id="ARBA00022679"/>
    </source>
</evidence>
<dbReference type="InterPro" id="IPR001296">
    <property type="entry name" value="Glyco_trans_1"/>
</dbReference>
<dbReference type="SUPFAM" id="SSF53756">
    <property type="entry name" value="UDP-Glycosyltransferase/glycogen phosphorylase"/>
    <property type="match status" value="1"/>
</dbReference>
<dbReference type="AlphaFoldDB" id="A0A837G9Q4"/>
<name>A0A837G9Q4_9VIBR</name>
<evidence type="ECO:0000256" key="2">
    <source>
        <dbReference type="ARBA" id="ARBA00022676"/>
    </source>
</evidence>
<dbReference type="Pfam" id="PF00534">
    <property type="entry name" value="Glycos_transf_1"/>
    <property type="match status" value="1"/>
</dbReference>
<evidence type="ECO:0000259" key="4">
    <source>
        <dbReference type="Pfam" id="PF00534"/>
    </source>
</evidence>
<keyword evidence="3" id="KW-0808">Transferase</keyword>
<dbReference type="Gene3D" id="3.40.50.2000">
    <property type="entry name" value="Glycogen Phosphorylase B"/>
    <property type="match status" value="2"/>
</dbReference>
<keyword evidence="2" id="KW-0328">Glycosyltransferase</keyword>
<proteinExistence type="inferred from homology"/>
<dbReference type="EMBL" id="JXXR01000010">
    <property type="protein sequence ID" value="KJY73872.1"/>
    <property type="molecule type" value="Genomic_DNA"/>
</dbReference>
<comment type="caution">
    <text evidence="5">The sequence shown here is derived from an EMBL/GenBank/DDBJ whole genome shotgun (WGS) entry which is preliminary data.</text>
</comment>
<dbReference type="PANTHER" id="PTHR12526:SF640">
    <property type="entry name" value="COLANIC ACID BIOSYNTHESIS GLYCOSYLTRANSFERASE WCAL-RELATED"/>
    <property type="match status" value="1"/>
</dbReference>
<dbReference type="PANTHER" id="PTHR12526">
    <property type="entry name" value="GLYCOSYLTRANSFERASE"/>
    <property type="match status" value="1"/>
</dbReference>